<feature type="domain" description="MADS-box" evidence="7">
    <location>
        <begin position="5"/>
        <end position="65"/>
    </location>
</feature>
<dbReference type="GO" id="GO:0005634">
    <property type="term" value="C:nucleus"/>
    <property type="evidence" value="ECO:0007669"/>
    <property type="project" value="UniProtKB-SubCell"/>
</dbReference>
<dbReference type="AlphaFoldDB" id="A0A5J9SWE2"/>
<keyword evidence="3" id="KW-0238">DNA-binding</keyword>
<evidence type="ECO:0000256" key="3">
    <source>
        <dbReference type="ARBA" id="ARBA00023125"/>
    </source>
</evidence>
<proteinExistence type="predicted"/>
<dbReference type="Gramene" id="TVU03318">
    <property type="protein sequence ID" value="TVU03318"/>
    <property type="gene ID" value="EJB05_51141"/>
</dbReference>
<feature type="region of interest" description="Disordered" evidence="6">
    <location>
        <begin position="391"/>
        <end position="410"/>
    </location>
</feature>
<organism evidence="8 9">
    <name type="scientific">Eragrostis curvula</name>
    <name type="common">weeping love grass</name>
    <dbReference type="NCBI Taxonomy" id="38414"/>
    <lineage>
        <taxon>Eukaryota</taxon>
        <taxon>Viridiplantae</taxon>
        <taxon>Streptophyta</taxon>
        <taxon>Embryophyta</taxon>
        <taxon>Tracheophyta</taxon>
        <taxon>Spermatophyta</taxon>
        <taxon>Magnoliopsida</taxon>
        <taxon>Liliopsida</taxon>
        <taxon>Poales</taxon>
        <taxon>Poaceae</taxon>
        <taxon>PACMAD clade</taxon>
        <taxon>Chloridoideae</taxon>
        <taxon>Eragrostideae</taxon>
        <taxon>Eragrostidinae</taxon>
        <taxon>Eragrostis</taxon>
    </lineage>
</organism>
<dbReference type="SUPFAM" id="SSF55455">
    <property type="entry name" value="SRF-like"/>
    <property type="match status" value="1"/>
</dbReference>
<evidence type="ECO:0000256" key="1">
    <source>
        <dbReference type="ARBA" id="ARBA00004123"/>
    </source>
</evidence>
<evidence type="ECO:0000313" key="8">
    <source>
        <dbReference type="EMBL" id="TVU03318.1"/>
    </source>
</evidence>
<evidence type="ECO:0000259" key="7">
    <source>
        <dbReference type="PROSITE" id="PS50066"/>
    </source>
</evidence>
<feature type="compositionally biased region" description="Low complexity" evidence="6">
    <location>
        <begin position="279"/>
        <end position="288"/>
    </location>
</feature>
<evidence type="ECO:0000256" key="6">
    <source>
        <dbReference type="SAM" id="MobiDB-lite"/>
    </source>
</evidence>
<dbReference type="GO" id="GO:0046983">
    <property type="term" value="F:protein dimerization activity"/>
    <property type="evidence" value="ECO:0007669"/>
    <property type="project" value="InterPro"/>
</dbReference>
<dbReference type="PROSITE" id="PS50066">
    <property type="entry name" value="MADS_BOX_2"/>
    <property type="match status" value="1"/>
</dbReference>
<dbReference type="Pfam" id="PF00319">
    <property type="entry name" value="SRF-TF"/>
    <property type="match status" value="1"/>
</dbReference>
<evidence type="ECO:0000256" key="2">
    <source>
        <dbReference type="ARBA" id="ARBA00023015"/>
    </source>
</evidence>
<evidence type="ECO:0000313" key="9">
    <source>
        <dbReference type="Proteomes" id="UP000324897"/>
    </source>
</evidence>
<keyword evidence="4" id="KW-0804">Transcription</keyword>
<evidence type="ECO:0000256" key="4">
    <source>
        <dbReference type="ARBA" id="ARBA00023163"/>
    </source>
</evidence>
<sequence>MVMVRRARRSGVRFIESDRDRSLTFFKRRSGLFKAVADLSTLTGARVAIVLESESGKFSSFGTPAADPIVDAFLAGNASMAPYANTTITELQNELFQLEKDMAVEERRKKCSITLANELPERSRTGKLVFGKEEDLDEDDIREKYHGLTRVQQEIKNRLLPVVHHGKQQQAGGMRDPLLLQPSWWRRSLPSKMAPPRALPWTPIQPSLKFSELSFPIPTRSQSSIPNPMMLPSHEFPPRSLAPSMVPLQAQNMPVPNEAIPSKCRIWGVDISINNSSSLFQSPMSSSSPPLPPSLHIPQFNESSHPLSPPQHFSPPLSLNSQLPFKDPNNNSVEIPKKYPSSGLTSTPPNKPYYAILDGLNLELGNTDENGGSLQGDGWIDGMISESSSIGGKSRAGAGNNLGGMNLPWN</sequence>
<dbReference type="Gene3D" id="3.40.1810.10">
    <property type="entry name" value="Transcription factor, MADS-box"/>
    <property type="match status" value="1"/>
</dbReference>
<feature type="compositionally biased region" description="Polar residues" evidence="6">
    <location>
        <begin position="317"/>
        <end position="333"/>
    </location>
</feature>
<dbReference type="EMBL" id="RWGY01000195">
    <property type="protein sequence ID" value="TVU03318.1"/>
    <property type="molecule type" value="Genomic_DNA"/>
</dbReference>
<accession>A0A5J9SWE2</accession>
<evidence type="ECO:0000256" key="5">
    <source>
        <dbReference type="ARBA" id="ARBA00023242"/>
    </source>
</evidence>
<gene>
    <name evidence="8" type="ORF">EJB05_51141</name>
</gene>
<feature type="non-terminal residue" evidence="8">
    <location>
        <position position="1"/>
    </location>
</feature>
<feature type="compositionally biased region" description="Low complexity" evidence="6">
    <location>
        <begin position="396"/>
        <end position="410"/>
    </location>
</feature>
<feature type="non-terminal residue" evidence="8">
    <location>
        <position position="410"/>
    </location>
</feature>
<keyword evidence="2" id="KW-0805">Transcription regulation</keyword>
<name>A0A5J9SWE2_9POAL</name>
<dbReference type="InterPro" id="IPR036879">
    <property type="entry name" value="TF_MADSbox_sf"/>
</dbReference>
<keyword evidence="5" id="KW-0539">Nucleus</keyword>
<dbReference type="PANTHER" id="PTHR11945:SF764">
    <property type="entry name" value="AGAMOUS-LIKE MADS-BOX PROTEIN AGL62"/>
    <property type="match status" value="1"/>
</dbReference>
<dbReference type="GO" id="GO:0000978">
    <property type="term" value="F:RNA polymerase II cis-regulatory region sequence-specific DNA binding"/>
    <property type="evidence" value="ECO:0007669"/>
    <property type="project" value="TreeGrafter"/>
</dbReference>
<reference evidence="8 9" key="1">
    <citation type="journal article" date="2019" name="Sci. Rep.">
        <title>A high-quality genome of Eragrostis curvula grass provides insights into Poaceae evolution and supports new strategies to enhance forage quality.</title>
        <authorList>
            <person name="Carballo J."/>
            <person name="Santos B.A.C.M."/>
            <person name="Zappacosta D."/>
            <person name="Garbus I."/>
            <person name="Selva J.P."/>
            <person name="Gallo C.A."/>
            <person name="Diaz A."/>
            <person name="Albertini E."/>
            <person name="Caccamo M."/>
            <person name="Echenique V."/>
        </authorList>
    </citation>
    <scope>NUCLEOTIDE SEQUENCE [LARGE SCALE GENOMIC DNA]</scope>
    <source>
        <strain evidence="9">cv. Victoria</strain>
        <tissue evidence="8">Leaf</tissue>
    </source>
</reference>
<comment type="subcellular location">
    <subcellularLocation>
        <location evidence="1">Nucleus</location>
    </subcellularLocation>
</comment>
<feature type="region of interest" description="Disordered" evidence="6">
    <location>
        <begin position="279"/>
        <end position="348"/>
    </location>
</feature>
<dbReference type="PANTHER" id="PTHR11945">
    <property type="entry name" value="MADS BOX PROTEIN"/>
    <property type="match status" value="1"/>
</dbReference>
<keyword evidence="9" id="KW-1185">Reference proteome</keyword>
<protein>
    <recommendedName>
        <fullName evidence="7">MADS-box domain-containing protein</fullName>
    </recommendedName>
</protein>
<dbReference type="Proteomes" id="UP000324897">
    <property type="component" value="Unassembled WGS sequence"/>
</dbReference>
<dbReference type="CDD" id="cd00120">
    <property type="entry name" value="MADS"/>
    <property type="match status" value="1"/>
</dbReference>
<dbReference type="PRINTS" id="PR00404">
    <property type="entry name" value="MADSDOMAIN"/>
</dbReference>
<dbReference type="OrthoDB" id="679952at2759"/>
<dbReference type="SMART" id="SM00432">
    <property type="entry name" value="MADS"/>
    <property type="match status" value="1"/>
</dbReference>
<dbReference type="GO" id="GO:0000981">
    <property type="term" value="F:DNA-binding transcription factor activity, RNA polymerase II-specific"/>
    <property type="evidence" value="ECO:0007669"/>
    <property type="project" value="TreeGrafter"/>
</dbReference>
<comment type="caution">
    <text evidence="8">The sequence shown here is derived from an EMBL/GenBank/DDBJ whole genome shotgun (WGS) entry which is preliminary data.</text>
</comment>
<dbReference type="InterPro" id="IPR002100">
    <property type="entry name" value="TF_MADSbox"/>
</dbReference>